<keyword evidence="3" id="KW-1185">Reference proteome</keyword>
<sequence length="97" mass="11313">MGLFLLVLEKEFGRRMGEIFENFDVNPLGLPSISHVLLFHFFTWFEVHRARLRGDKNDVVVKVSPLKDDFKASYVYVNLTIQVYGRCNIRDPGSYDD</sequence>
<comment type="caution">
    <text evidence="2">The sequence shown here is derived from an EMBL/GenBank/DDBJ whole genome shotgun (WGS) entry which is preliminary data.</text>
</comment>
<dbReference type="Proteomes" id="UP000593577">
    <property type="component" value="Unassembled WGS sequence"/>
</dbReference>
<organism evidence="2 3">
    <name type="scientific">Gossypium aridum</name>
    <name type="common">American cotton</name>
    <name type="synonym">Erioxylum aridum</name>
    <dbReference type="NCBI Taxonomy" id="34290"/>
    <lineage>
        <taxon>Eukaryota</taxon>
        <taxon>Viridiplantae</taxon>
        <taxon>Streptophyta</taxon>
        <taxon>Embryophyta</taxon>
        <taxon>Tracheophyta</taxon>
        <taxon>Spermatophyta</taxon>
        <taxon>Magnoliopsida</taxon>
        <taxon>eudicotyledons</taxon>
        <taxon>Gunneridae</taxon>
        <taxon>Pentapetalae</taxon>
        <taxon>rosids</taxon>
        <taxon>malvids</taxon>
        <taxon>Malvales</taxon>
        <taxon>Malvaceae</taxon>
        <taxon>Malvoideae</taxon>
        <taxon>Gossypium</taxon>
    </lineage>
</organism>
<evidence type="ECO:0000259" key="1">
    <source>
        <dbReference type="Pfam" id="PF03109"/>
    </source>
</evidence>
<reference evidence="2 3" key="1">
    <citation type="journal article" date="2019" name="Genome Biol. Evol.">
        <title>Insights into the evolution of the New World diploid cottons (Gossypium, subgenus Houzingenia) based on genome sequencing.</title>
        <authorList>
            <person name="Grover C.E."/>
            <person name="Arick M.A. 2nd"/>
            <person name="Thrash A."/>
            <person name="Conover J.L."/>
            <person name="Sanders W.S."/>
            <person name="Peterson D.G."/>
            <person name="Frelichowski J.E."/>
            <person name="Scheffler J.A."/>
            <person name="Scheffler B.E."/>
            <person name="Wendel J.F."/>
        </authorList>
    </citation>
    <scope>NUCLEOTIDE SEQUENCE [LARGE SCALE GENOMIC DNA]</scope>
    <source>
        <strain evidence="2">185</strain>
        <tissue evidence="2">Leaf</tissue>
    </source>
</reference>
<dbReference type="EMBL" id="JABFAA010126995">
    <property type="protein sequence ID" value="MBA0700881.1"/>
    <property type="molecule type" value="Genomic_DNA"/>
</dbReference>
<gene>
    <name evidence="2" type="ORF">Goari_005548</name>
</gene>
<evidence type="ECO:0000313" key="2">
    <source>
        <dbReference type="EMBL" id="MBA0700881.1"/>
    </source>
</evidence>
<proteinExistence type="predicted"/>
<dbReference type="AlphaFoldDB" id="A0A7J8YMT3"/>
<evidence type="ECO:0000313" key="3">
    <source>
        <dbReference type="Proteomes" id="UP000593577"/>
    </source>
</evidence>
<protein>
    <recommendedName>
        <fullName evidence="1">ABC1 atypical kinase-like domain-containing protein</fullName>
    </recommendedName>
</protein>
<feature type="domain" description="ABC1 atypical kinase-like" evidence="1">
    <location>
        <begin position="7"/>
        <end position="64"/>
    </location>
</feature>
<dbReference type="InterPro" id="IPR004147">
    <property type="entry name" value="ABC1_dom"/>
</dbReference>
<accession>A0A7J8YMT3</accession>
<name>A0A7J8YMT3_GOSAI</name>
<dbReference type="Pfam" id="PF03109">
    <property type="entry name" value="ABC1"/>
    <property type="match status" value="1"/>
</dbReference>